<feature type="non-terminal residue" evidence="1">
    <location>
        <position position="1"/>
    </location>
</feature>
<comment type="caution">
    <text evidence="1">The sequence shown here is derived from an EMBL/GenBank/DDBJ whole genome shotgun (WGS) entry which is preliminary data.</text>
</comment>
<dbReference type="GO" id="GO:0097367">
    <property type="term" value="F:carbohydrate derivative binding"/>
    <property type="evidence" value="ECO:0007669"/>
    <property type="project" value="InterPro"/>
</dbReference>
<dbReference type="EMBL" id="BART01007557">
    <property type="protein sequence ID" value="GAG59649.1"/>
    <property type="molecule type" value="Genomic_DNA"/>
</dbReference>
<dbReference type="GO" id="GO:1901135">
    <property type="term" value="P:carbohydrate derivative metabolic process"/>
    <property type="evidence" value="ECO:0007669"/>
    <property type="project" value="InterPro"/>
</dbReference>
<dbReference type="Gene3D" id="3.40.50.10490">
    <property type="entry name" value="Glucose-6-phosphate isomerase like protein, domain 1"/>
    <property type="match status" value="1"/>
</dbReference>
<accession>X0YSZ7</accession>
<evidence type="ECO:0008006" key="2">
    <source>
        <dbReference type="Google" id="ProtNLM"/>
    </source>
</evidence>
<gene>
    <name evidence="1" type="ORF">S01H4_17177</name>
</gene>
<dbReference type="InterPro" id="IPR046348">
    <property type="entry name" value="SIS_dom_sf"/>
</dbReference>
<proteinExistence type="predicted"/>
<dbReference type="SUPFAM" id="SSF53697">
    <property type="entry name" value="SIS domain"/>
    <property type="match status" value="1"/>
</dbReference>
<sequence>RPEFALAGIDINAFLKYLDYGYSHFMDLENIANNSDNRNYALELATFLYNLYLKGYHNIFSMPYFKDLEYMTGLFVQGLSESSGKDGKGLIGTYQPAPLCQHSILEFLLGGSFGSVSPILWTTDEEKHDYSLSSKINFINGKSAEEIINFQADATFQALIEKEVPSIKISSKDVYFKSIAELISLIQASVYYFCTMIDVNWGTNPSVIIGKEICNNALKMNKSKDERVQDRKNIANDKFQNFF</sequence>
<dbReference type="AlphaFoldDB" id="X0YSZ7"/>
<evidence type="ECO:0000313" key="1">
    <source>
        <dbReference type="EMBL" id="GAG59649.1"/>
    </source>
</evidence>
<organism evidence="1">
    <name type="scientific">marine sediment metagenome</name>
    <dbReference type="NCBI Taxonomy" id="412755"/>
    <lineage>
        <taxon>unclassified sequences</taxon>
        <taxon>metagenomes</taxon>
        <taxon>ecological metagenomes</taxon>
    </lineage>
</organism>
<name>X0YSZ7_9ZZZZ</name>
<reference evidence="1" key="1">
    <citation type="journal article" date="2014" name="Front. Microbiol.">
        <title>High frequency of phylogenetically diverse reductive dehalogenase-homologous genes in deep subseafloor sedimentary metagenomes.</title>
        <authorList>
            <person name="Kawai M."/>
            <person name="Futagami T."/>
            <person name="Toyoda A."/>
            <person name="Takaki Y."/>
            <person name="Nishi S."/>
            <person name="Hori S."/>
            <person name="Arai W."/>
            <person name="Tsubouchi T."/>
            <person name="Morono Y."/>
            <person name="Uchiyama I."/>
            <person name="Ito T."/>
            <person name="Fujiyama A."/>
            <person name="Inagaki F."/>
            <person name="Takami H."/>
        </authorList>
    </citation>
    <scope>NUCLEOTIDE SEQUENCE</scope>
    <source>
        <strain evidence="1">Expedition CK06-06</strain>
    </source>
</reference>
<protein>
    <recommendedName>
        <fullName evidence="2">Glucose-6-phosphate isomerase</fullName>
    </recommendedName>
</protein>